<evidence type="ECO:0000313" key="1">
    <source>
        <dbReference type="Proteomes" id="UP000887564"/>
    </source>
</evidence>
<dbReference type="AlphaFoldDB" id="A0A914R1R1"/>
<evidence type="ECO:0000313" key="2">
    <source>
        <dbReference type="WBParaSite" id="PEQ_0000054001-mRNA-1"/>
    </source>
</evidence>
<dbReference type="Proteomes" id="UP000887564">
    <property type="component" value="Unplaced"/>
</dbReference>
<dbReference type="WBParaSite" id="PEQ_0000054001-mRNA-1">
    <property type="protein sequence ID" value="PEQ_0000054001-mRNA-1"/>
    <property type="gene ID" value="PEQ_0000054001"/>
</dbReference>
<proteinExistence type="predicted"/>
<dbReference type="InterPro" id="IPR008922">
    <property type="entry name" value="Di-copper_centre_dom_sf"/>
</dbReference>
<dbReference type="SUPFAM" id="SSF48056">
    <property type="entry name" value="Di-copper centre-containing domain"/>
    <property type="match status" value="1"/>
</dbReference>
<sequence>MSYRKEYRMLTDDERNRWHYALAELKRSGEYDQLSMQHQVVNFTHTLIT</sequence>
<protein>
    <submittedName>
        <fullName evidence="2">Uncharacterized protein</fullName>
    </submittedName>
</protein>
<dbReference type="Gene3D" id="1.10.1280.10">
    <property type="entry name" value="Di-copper center containing domain from catechol oxidase"/>
    <property type="match status" value="1"/>
</dbReference>
<name>A0A914R1R1_PAREQ</name>
<organism evidence="1 2">
    <name type="scientific">Parascaris equorum</name>
    <name type="common">Equine roundworm</name>
    <dbReference type="NCBI Taxonomy" id="6256"/>
    <lineage>
        <taxon>Eukaryota</taxon>
        <taxon>Metazoa</taxon>
        <taxon>Ecdysozoa</taxon>
        <taxon>Nematoda</taxon>
        <taxon>Chromadorea</taxon>
        <taxon>Rhabditida</taxon>
        <taxon>Spirurina</taxon>
        <taxon>Ascaridomorpha</taxon>
        <taxon>Ascaridoidea</taxon>
        <taxon>Ascarididae</taxon>
        <taxon>Parascaris</taxon>
    </lineage>
</organism>
<keyword evidence="1" id="KW-1185">Reference proteome</keyword>
<accession>A0A914R1R1</accession>
<reference evidence="2" key="1">
    <citation type="submission" date="2022-11" db="UniProtKB">
        <authorList>
            <consortium name="WormBaseParasite"/>
        </authorList>
    </citation>
    <scope>IDENTIFICATION</scope>
</reference>